<evidence type="ECO:0000256" key="3">
    <source>
        <dbReference type="ARBA" id="ARBA00012438"/>
    </source>
</evidence>
<name>A0A267MLN2_9FIRM</name>
<keyword evidence="8" id="KW-0418">Kinase</keyword>
<evidence type="ECO:0000256" key="12">
    <source>
        <dbReference type="SAM" id="Coils"/>
    </source>
</evidence>
<evidence type="ECO:0000256" key="5">
    <source>
        <dbReference type="ARBA" id="ARBA00022553"/>
    </source>
</evidence>
<dbReference type="Pfam" id="PF02518">
    <property type="entry name" value="HATPase_c"/>
    <property type="match status" value="1"/>
</dbReference>
<evidence type="ECO:0000256" key="4">
    <source>
        <dbReference type="ARBA" id="ARBA00022475"/>
    </source>
</evidence>
<dbReference type="SUPFAM" id="SSF103190">
    <property type="entry name" value="Sensory domain-like"/>
    <property type="match status" value="1"/>
</dbReference>
<dbReference type="InterPro" id="IPR003661">
    <property type="entry name" value="HisK_dim/P_dom"/>
</dbReference>
<dbReference type="Gene3D" id="3.30.565.10">
    <property type="entry name" value="Histidine kinase-like ATPase, C-terminal domain"/>
    <property type="match status" value="1"/>
</dbReference>
<protein>
    <recommendedName>
        <fullName evidence="3">histidine kinase</fullName>
        <ecNumber evidence="3">2.7.13.3</ecNumber>
    </recommendedName>
</protein>
<feature type="domain" description="Histidine kinase" evidence="14">
    <location>
        <begin position="402"/>
        <end position="619"/>
    </location>
</feature>
<keyword evidence="12" id="KW-0175">Coiled coil</keyword>
<dbReference type="AlphaFoldDB" id="A0A267MLN2"/>
<feature type="coiled-coil region" evidence="12">
    <location>
        <begin position="368"/>
        <end position="395"/>
    </location>
</feature>
<evidence type="ECO:0000259" key="14">
    <source>
        <dbReference type="PROSITE" id="PS50109"/>
    </source>
</evidence>
<evidence type="ECO:0000256" key="8">
    <source>
        <dbReference type="ARBA" id="ARBA00022777"/>
    </source>
</evidence>
<dbReference type="Gene3D" id="3.30.450.20">
    <property type="entry name" value="PAS domain"/>
    <property type="match status" value="1"/>
</dbReference>
<dbReference type="GO" id="GO:0005886">
    <property type="term" value="C:plasma membrane"/>
    <property type="evidence" value="ECO:0007669"/>
    <property type="project" value="UniProtKB-SubCell"/>
</dbReference>
<evidence type="ECO:0000313" key="16">
    <source>
        <dbReference type="Proteomes" id="UP000216024"/>
    </source>
</evidence>
<dbReference type="SMART" id="SM00388">
    <property type="entry name" value="HisKA"/>
    <property type="match status" value="1"/>
</dbReference>
<keyword evidence="9 13" id="KW-1133">Transmembrane helix</keyword>
<evidence type="ECO:0000256" key="6">
    <source>
        <dbReference type="ARBA" id="ARBA00022679"/>
    </source>
</evidence>
<dbReference type="FunFam" id="3.30.565.10:FF:000006">
    <property type="entry name" value="Sensor histidine kinase WalK"/>
    <property type="match status" value="1"/>
</dbReference>
<dbReference type="PANTHER" id="PTHR43711">
    <property type="entry name" value="TWO-COMPONENT HISTIDINE KINASE"/>
    <property type="match status" value="1"/>
</dbReference>
<keyword evidence="10" id="KW-0902">Two-component regulatory system</keyword>
<proteinExistence type="predicted"/>
<dbReference type="GO" id="GO:0000155">
    <property type="term" value="F:phosphorelay sensor kinase activity"/>
    <property type="evidence" value="ECO:0007669"/>
    <property type="project" value="InterPro"/>
</dbReference>
<dbReference type="InterPro" id="IPR005467">
    <property type="entry name" value="His_kinase_dom"/>
</dbReference>
<dbReference type="EC" id="2.7.13.3" evidence="3"/>
<evidence type="ECO:0000256" key="11">
    <source>
        <dbReference type="ARBA" id="ARBA00023136"/>
    </source>
</evidence>
<dbReference type="Gene3D" id="6.10.340.10">
    <property type="match status" value="1"/>
</dbReference>
<dbReference type="InterPro" id="IPR050736">
    <property type="entry name" value="Sensor_HK_Regulatory"/>
</dbReference>
<comment type="catalytic activity">
    <reaction evidence="1">
        <text>ATP + protein L-histidine = ADP + protein N-phospho-L-histidine.</text>
        <dbReference type="EC" id="2.7.13.3"/>
    </reaction>
</comment>
<reference evidence="15 16" key="1">
    <citation type="submission" date="2017-06" db="EMBL/GenBank/DDBJ databases">
        <title>Draft genome sequence of anaerobic fermentative bacterium Anaeromicrobium sediminis DY2726D isolated from West Pacific Ocean sediments.</title>
        <authorList>
            <person name="Zeng X."/>
        </authorList>
    </citation>
    <scope>NUCLEOTIDE SEQUENCE [LARGE SCALE GENOMIC DNA]</scope>
    <source>
        <strain evidence="15 16">DY2726D</strain>
    </source>
</reference>
<keyword evidence="4" id="KW-1003">Cell membrane</keyword>
<dbReference type="PANTHER" id="PTHR43711:SF1">
    <property type="entry name" value="HISTIDINE KINASE 1"/>
    <property type="match status" value="1"/>
</dbReference>
<keyword evidence="11 13" id="KW-0472">Membrane</keyword>
<dbReference type="EMBL" id="NIBG01000005">
    <property type="protein sequence ID" value="PAB59818.1"/>
    <property type="molecule type" value="Genomic_DNA"/>
</dbReference>
<dbReference type="InterPro" id="IPR036890">
    <property type="entry name" value="HATPase_C_sf"/>
</dbReference>
<evidence type="ECO:0000256" key="9">
    <source>
        <dbReference type="ARBA" id="ARBA00022989"/>
    </source>
</evidence>
<dbReference type="Gene3D" id="1.10.287.130">
    <property type="match status" value="1"/>
</dbReference>
<dbReference type="Proteomes" id="UP000216024">
    <property type="component" value="Unassembled WGS sequence"/>
</dbReference>
<keyword evidence="6" id="KW-0808">Transferase</keyword>
<feature type="transmembrane region" description="Helical" evidence="13">
    <location>
        <begin position="7"/>
        <end position="28"/>
    </location>
</feature>
<evidence type="ECO:0000256" key="13">
    <source>
        <dbReference type="SAM" id="Phobius"/>
    </source>
</evidence>
<dbReference type="InterPro" id="IPR003594">
    <property type="entry name" value="HATPase_dom"/>
</dbReference>
<evidence type="ECO:0000256" key="1">
    <source>
        <dbReference type="ARBA" id="ARBA00000085"/>
    </source>
</evidence>
<dbReference type="CDD" id="cd00082">
    <property type="entry name" value="HisKA"/>
    <property type="match status" value="1"/>
</dbReference>
<dbReference type="SUPFAM" id="SSF55874">
    <property type="entry name" value="ATPase domain of HSP90 chaperone/DNA topoisomerase II/histidine kinase"/>
    <property type="match status" value="1"/>
</dbReference>
<dbReference type="InterPro" id="IPR029151">
    <property type="entry name" value="Sensor-like_sf"/>
</dbReference>
<feature type="transmembrane region" description="Helical" evidence="13">
    <location>
        <begin position="276"/>
        <end position="295"/>
    </location>
</feature>
<organism evidence="15 16">
    <name type="scientific">Anaeromicrobium sediminis</name>
    <dbReference type="NCBI Taxonomy" id="1478221"/>
    <lineage>
        <taxon>Bacteria</taxon>
        <taxon>Bacillati</taxon>
        <taxon>Bacillota</taxon>
        <taxon>Clostridia</taxon>
        <taxon>Peptostreptococcales</taxon>
        <taxon>Thermotaleaceae</taxon>
        <taxon>Anaeromicrobium</taxon>
    </lineage>
</organism>
<dbReference type="PRINTS" id="PR00344">
    <property type="entry name" value="BCTRLSENSOR"/>
</dbReference>
<gene>
    <name evidence="15" type="ORF">CCE28_07635</name>
</gene>
<dbReference type="InterPro" id="IPR036097">
    <property type="entry name" value="HisK_dim/P_sf"/>
</dbReference>
<dbReference type="CDD" id="cd12914">
    <property type="entry name" value="PDC1_DGC_like"/>
    <property type="match status" value="1"/>
</dbReference>
<evidence type="ECO:0000313" key="15">
    <source>
        <dbReference type="EMBL" id="PAB59818.1"/>
    </source>
</evidence>
<dbReference type="InterPro" id="IPR004358">
    <property type="entry name" value="Sig_transdc_His_kin-like_C"/>
</dbReference>
<dbReference type="SMART" id="SM00387">
    <property type="entry name" value="HATPase_c"/>
    <property type="match status" value="1"/>
</dbReference>
<dbReference type="Pfam" id="PF02743">
    <property type="entry name" value="dCache_1"/>
    <property type="match status" value="1"/>
</dbReference>
<dbReference type="CDD" id="cd00075">
    <property type="entry name" value="HATPase"/>
    <property type="match status" value="1"/>
</dbReference>
<evidence type="ECO:0000256" key="7">
    <source>
        <dbReference type="ARBA" id="ARBA00022692"/>
    </source>
</evidence>
<evidence type="ECO:0000256" key="10">
    <source>
        <dbReference type="ARBA" id="ARBA00023012"/>
    </source>
</evidence>
<keyword evidence="16" id="KW-1185">Reference proteome</keyword>
<comment type="caution">
    <text evidence="15">The sequence shown here is derived from an EMBL/GenBank/DDBJ whole genome shotgun (WGS) entry which is preliminary data.</text>
</comment>
<dbReference type="PROSITE" id="PS50109">
    <property type="entry name" value="HIS_KIN"/>
    <property type="match status" value="1"/>
</dbReference>
<dbReference type="Pfam" id="PF00512">
    <property type="entry name" value="HisKA"/>
    <property type="match status" value="1"/>
</dbReference>
<keyword evidence="5" id="KW-0597">Phosphoprotein</keyword>
<evidence type="ECO:0000256" key="2">
    <source>
        <dbReference type="ARBA" id="ARBA00004651"/>
    </source>
</evidence>
<sequence length="619" mass="71306">MSLKKKITVYICSFTVIMLIILSSVIYFRSEKMLNSEAETLMMAQLDRAQENIYFLTEINKIEAEELSKDFLVQEFYNKEVSQETVEAYLDKKMKAMNTNYPFYKDLFLLNKDGIIIATLVESARRIDLSTRPYFKRAKISDNTAISDILIARSDGDNIVNTLTPVFNSKGQVQGYAGIAVKAKYFSTFIENFSLGETGYYIVVDSNNLILSHPDTNKIFKKFKYSHLIGSKEYKGHHIEIDGERVFMIGKTMERKNWKIVAILKDKEIYEKSIQLSGYIIMFGILLILTAIFLGKYLSDKISMPIVAMTNSMNTLVDGTSSFKSNLQNTIDDLREETIPHNYTKEPSEIGNLRNSLLTLKGHFLKGIYKFEKESKILQKRANNLINEIDETQSQTLDFISKLSHDIRTPLTLIKGYSRGLEDHVELPKEVRKQFLNGIIDNVSNIETIVHDVLDTSYEVYNTPSLRRKRVTIRDFIDNIELETKILLDNRSRNLIFIKDSFIESKDTIFIDDSKMKRVWSNLISNAIKYTNEGGTIVQSFKRINNHMTWIIEDDGTGIKKEHMKKIFNMFYRANTIDKKGYGLGLYITKSILDAHGFTIKVESEYNKGTKIIVNIPID</sequence>
<dbReference type="SUPFAM" id="SSF47384">
    <property type="entry name" value="Homodimeric domain of signal transducing histidine kinase"/>
    <property type="match status" value="1"/>
</dbReference>
<dbReference type="RefSeq" id="WP_095132616.1">
    <property type="nucleotide sequence ID" value="NZ_NIBG01000005.1"/>
</dbReference>
<dbReference type="CDD" id="cd12912">
    <property type="entry name" value="PDC2_MCP_like"/>
    <property type="match status" value="1"/>
</dbReference>
<dbReference type="InterPro" id="IPR033479">
    <property type="entry name" value="dCache_1"/>
</dbReference>
<accession>A0A267MLN2</accession>
<keyword evidence="7 13" id="KW-0812">Transmembrane</keyword>
<comment type="subcellular location">
    <subcellularLocation>
        <location evidence="2">Cell membrane</location>
        <topology evidence="2">Multi-pass membrane protein</topology>
    </subcellularLocation>
</comment>
<dbReference type="OrthoDB" id="1947219at2"/>